<dbReference type="Gene3D" id="3.30.750.24">
    <property type="entry name" value="STAS domain"/>
    <property type="match status" value="1"/>
</dbReference>
<evidence type="ECO:0000256" key="4">
    <source>
        <dbReference type="ARBA" id="ARBA00023136"/>
    </source>
</evidence>
<dbReference type="EMBL" id="UFQS01001323">
    <property type="protein sequence ID" value="SSX10345.1"/>
    <property type="molecule type" value="Genomic_DNA"/>
</dbReference>
<dbReference type="InterPro" id="IPR011547">
    <property type="entry name" value="SLC26A/SulP_dom"/>
</dbReference>
<name>A0A336MMH2_CULSO</name>
<proteinExistence type="predicted"/>
<feature type="transmembrane region" description="Helical" evidence="5">
    <location>
        <begin position="120"/>
        <end position="143"/>
    </location>
</feature>
<reference evidence="7" key="1">
    <citation type="submission" date="2018-04" db="EMBL/GenBank/DDBJ databases">
        <authorList>
            <person name="Go L.Y."/>
            <person name="Mitchell J.A."/>
        </authorList>
    </citation>
    <scope>NUCLEOTIDE SEQUENCE</scope>
    <source>
        <tissue evidence="7">Whole organism</tissue>
    </source>
</reference>
<feature type="transmembrane region" description="Helical" evidence="5">
    <location>
        <begin position="327"/>
        <end position="351"/>
    </location>
</feature>
<comment type="subcellular location">
    <subcellularLocation>
        <location evidence="1">Membrane</location>
        <topology evidence="1">Multi-pass membrane protein</topology>
    </subcellularLocation>
</comment>
<sequence length="629" mass="69458">MVSNDNTSNYGTVNIKTNNNSIEMTSNDYNEIPDDDDYRESLPSVQKMLKGSAKTCCSTKMLKRRVPIVEWAPKYKPKYLFEDFVAGLTVGLTAIPQGIAYAVVAGLPPQYGLYSGFMGCFVYIFFGSCKAATIGPTAIMAIMTQPYVDGRSPDFAILLAFMSGLITLGLGLLNLGFLVQFISTCVISGFTTAAAITIASGQIKALLALPNTGPEFLDAWENFFKNVKYTKWQDATLGITSIIILLLLKKVGEHKGRFKYFTKYLSLSRNALIVFAGTLIAYIFDMNDSVPFVLTGEIEKGFPPIGLPPFSTEYNNETIGFSEMINVLGSATVAIPLISILESVTIATIFCEKGAAVDATQEMIAVGLCNIVGSFVGSMPTTGSFTRSAVNHHSGVRSPLGGLFTGALVLLALGLLTSTFYYIPKATLAAVIIAAMFPMMEFHEIYETFKTKKIDIIPLLVTLFSCLFVGLEYGILIGVGVNLVIVLLASSRPNIDLDRTVLGEHELLIVTPKQDLIFTCADFFRYKTIKYVVTHDHVDLIAINGQYIQNIDMTAMKKLANMIDSLKDQDKQVYLWNWHHKTAYNLVMRYNKNYKNLFKFTINSDDLIFQLKQDVVAENNNHVSEILTR</sequence>
<evidence type="ECO:0000313" key="8">
    <source>
        <dbReference type="EMBL" id="SSX30033.1"/>
    </source>
</evidence>
<evidence type="ECO:0000256" key="3">
    <source>
        <dbReference type="ARBA" id="ARBA00022989"/>
    </source>
</evidence>
<dbReference type="EMBL" id="UFQT01001323">
    <property type="protein sequence ID" value="SSX30033.1"/>
    <property type="molecule type" value="Genomic_DNA"/>
</dbReference>
<evidence type="ECO:0000313" key="7">
    <source>
        <dbReference type="EMBL" id="SSX10345.1"/>
    </source>
</evidence>
<dbReference type="InterPro" id="IPR001902">
    <property type="entry name" value="SLC26A/SulP_fam"/>
</dbReference>
<feature type="transmembrane region" description="Helical" evidence="5">
    <location>
        <begin position="400"/>
        <end position="421"/>
    </location>
</feature>
<dbReference type="InterPro" id="IPR036513">
    <property type="entry name" value="STAS_dom_sf"/>
</dbReference>
<organism evidence="8">
    <name type="scientific">Culicoides sonorensis</name>
    <name type="common">Biting midge</name>
    <dbReference type="NCBI Taxonomy" id="179676"/>
    <lineage>
        <taxon>Eukaryota</taxon>
        <taxon>Metazoa</taxon>
        <taxon>Ecdysozoa</taxon>
        <taxon>Arthropoda</taxon>
        <taxon>Hexapoda</taxon>
        <taxon>Insecta</taxon>
        <taxon>Pterygota</taxon>
        <taxon>Neoptera</taxon>
        <taxon>Endopterygota</taxon>
        <taxon>Diptera</taxon>
        <taxon>Nematocera</taxon>
        <taxon>Chironomoidea</taxon>
        <taxon>Ceratopogonidae</taxon>
        <taxon>Ceratopogoninae</taxon>
        <taxon>Culicoides</taxon>
        <taxon>Monoculicoides</taxon>
    </lineage>
</organism>
<dbReference type="AlphaFoldDB" id="A0A336MMH2"/>
<dbReference type="GO" id="GO:0016020">
    <property type="term" value="C:membrane"/>
    <property type="evidence" value="ECO:0007669"/>
    <property type="project" value="UniProtKB-SubCell"/>
</dbReference>
<feature type="transmembrane region" description="Helical" evidence="5">
    <location>
        <begin position="458"/>
        <end position="489"/>
    </location>
</feature>
<dbReference type="SUPFAM" id="SSF52091">
    <property type="entry name" value="SpoIIaa-like"/>
    <property type="match status" value="1"/>
</dbReference>
<evidence type="ECO:0000259" key="6">
    <source>
        <dbReference type="Pfam" id="PF00916"/>
    </source>
</evidence>
<dbReference type="OMA" id="SHRDEWK"/>
<keyword evidence="4 5" id="KW-0472">Membrane</keyword>
<gene>
    <name evidence="8" type="primary">CSON001996</name>
</gene>
<feature type="transmembrane region" description="Helical" evidence="5">
    <location>
        <begin position="363"/>
        <end position="380"/>
    </location>
</feature>
<feature type="transmembrane region" description="Helical" evidence="5">
    <location>
        <begin position="260"/>
        <end position="284"/>
    </location>
</feature>
<evidence type="ECO:0000256" key="5">
    <source>
        <dbReference type="SAM" id="Phobius"/>
    </source>
</evidence>
<feature type="transmembrane region" description="Helical" evidence="5">
    <location>
        <begin position="229"/>
        <end position="248"/>
    </location>
</feature>
<dbReference type="VEuPathDB" id="VectorBase:CSON001996"/>
<feature type="transmembrane region" description="Helical" evidence="5">
    <location>
        <begin position="155"/>
        <end position="179"/>
    </location>
</feature>
<feature type="transmembrane region" description="Helical" evidence="5">
    <location>
        <begin position="84"/>
        <end position="108"/>
    </location>
</feature>
<protein>
    <submittedName>
        <fullName evidence="8">CSON001996 protein</fullName>
    </submittedName>
</protein>
<dbReference type="GO" id="GO:0055085">
    <property type="term" value="P:transmembrane transport"/>
    <property type="evidence" value="ECO:0007669"/>
    <property type="project" value="InterPro"/>
</dbReference>
<feature type="domain" description="SLC26A/SulP transporter" evidence="6">
    <location>
        <begin position="80"/>
        <end position="461"/>
    </location>
</feature>
<evidence type="ECO:0000256" key="2">
    <source>
        <dbReference type="ARBA" id="ARBA00022692"/>
    </source>
</evidence>
<dbReference type="PANTHER" id="PTHR11814">
    <property type="entry name" value="SULFATE TRANSPORTER"/>
    <property type="match status" value="1"/>
</dbReference>
<reference evidence="8" key="2">
    <citation type="submission" date="2018-07" db="EMBL/GenBank/DDBJ databases">
        <authorList>
            <person name="Quirk P.G."/>
            <person name="Krulwich T.A."/>
        </authorList>
    </citation>
    <scope>NUCLEOTIDE SEQUENCE</scope>
</reference>
<accession>A0A336MMH2</accession>
<evidence type="ECO:0000256" key="1">
    <source>
        <dbReference type="ARBA" id="ARBA00004141"/>
    </source>
</evidence>
<feature type="transmembrane region" description="Helical" evidence="5">
    <location>
        <begin position="428"/>
        <end position="446"/>
    </location>
</feature>
<keyword evidence="2 5" id="KW-0812">Transmembrane</keyword>
<feature type="transmembrane region" description="Helical" evidence="5">
    <location>
        <begin position="186"/>
        <end position="209"/>
    </location>
</feature>
<dbReference type="Pfam" id="PF00916">
    <property type="entry name" value="Sulfate_transp"/>
    <property type="match status" value="1"/>
</dbReference>
<keyword evidence="3 5" id="KW-1133">Transmembrane helix</keyword>